<sequence length="91" mass="11020">MVLNGEDFTRRPTFGDDKPDERERLPRTQGFRKLYEEVRKRLDKASEQYKKTYNLRRRAEEFLVNQKVWKKNYVLSDASKFYTSKLAPNLD</sequence>
<protein>
    <submittedName>
        <fullName evidence="2">Uncharacterized protein</fullName>
    </submittedName>
</protein>
<feature type="compositionally biased region" description="Basic and acidic residues" evidence="1">
    <location>
        <begin position="7"/>
        <end position="26"/>
    </location>
</feature>
<evidence type="ECO:0000313" key="3">
    <source>
        <dbReference type="Proteomes" id="UP001159042"/>
    </source>
</evidence>
<gene>
    <name evidence="2" type="ORF">NQ315_013881</name>
</gene>
<dbReference type="Proteomes" id="UP001159042">
    <property type="component" value="Unassembled WGS sequence"/>
</dbReference>
<dbReference type="EMBL" id="JANEYG010000300">
    <property type="protein sequence ID" value="KAJ8910423.1"/>
    <property type="molecule type" value="Genomic_DNA"/>
</dbReference>
<reference evidence="2 3" key="1">
    <citation type="journal article" date="2023" name="Insect Mol. Biol.">
        <title>Genome sequencing provides insights into the evolution of gene families encoding plant cell wall-degrading enzymes in longhorned beetles.</title>
        <authorList>
            <person name="Shin N.R."/>
            <person name="Okamura Y."/>
            <person name="Kirsch R."/>
            <person name="Pauchet Y."/>
        </authorList>
    </citation>
    <scope>NUCLEOTIDE SEQUENCE [LARGE SCALE GENOMIC DNA]</scope>
    <source>
        <strain evidence="2">EAD_L_NR</strain>
    </source>
</reference>
<name>A0AAV8V888_9CUCU</name>
<accession>A0AAV8V888</accession>
<dbReference type="AlphaFoldDB" id="A0AAV8V888"/>
<organism evidence="2 3">
    <name type="scientific">Exocentrus adspersus</name>
    <dbReference type="NCBI Taxonomy" id="1586481"/>
    <lineage>
        <taxon>Eukaryota</taxon>
        <taxon>Metazoa</taxon>
        <taxon>Ecdysozoa</taxon>
        <taxon>Arthropoda</taxon>
        <taxon>Hexapoda</taxon>
        <taxon>Insecta</taxon>
        <taxon>Pterygota</taxon>
        <taxon>Neoptera</taxon>
        <taxon>Endopterygota</taxon>
        <taxon>Coleoptera</taxon>
        <taxon>Polyphaga</taxon>
        <taxon>Cucujiformia</taxon>
        <taxon>Chrysomeloidea</taxon>
        <taxon>Cerambycidae</taxon>
        <taxon>Lamiinae</taxon>
        <taxon>Acanthocinini</taxon>
        <taxon>Exocentrus</taxon>
    </lineage>
</organism>
<proteinExistence type="predicted"/>
<evidence type="ECO:0000256" key="1">
    <source>
        <dbReference type="SAM" id="MobiDB-lite"/>
    </source>
</evidence>
<evidence type="ECO:0000313" key="2">
    <source>
        <dbReference type="EMBL" id="KAJ8910423.1"/>
    </source>
</evidence>
<comment type="caution">
    <text evidence="2">The sequence shown here is derived from an EMBL/GenBank/DDBJ whole genome shotgun (WGS) entry which is preliminary data.</text>
</comment>
<keyword evidence="3" id="KW-1185">Reference proteome</keyword>
<feature type="region of interest" description="Disordered" evidence="1">
    <location>
        <begin position="1"/>
        <end position="27"/>
    </location>
</feature>